<feature type="region of interest" description="Disordered" evidence="1">
    <location>
        <begin position="90"/>
        <end position="140"/>
    </location>
</feature>
<reference evidence="3" key="1">
    <citation type="journal article" date="2017" name="Nat. Commun.">
        <title>The asparagus genome sheds light on the origin and evolution of a young Y chromosome.</title>
        <authorList>
            <person name="Harkess A."/>
            <person name="Zhou J."/>
            <person name="Xu C."/>
            <person name="Bowers J.E."/>
            <person name="Van der Hulst R."/>
            <person name="Ayyampalayam S."/>
            <person name="Mercati F."/>
            <person name="Riccardi P."/>
            <person name="McKain M.R."/>
            <person name="Kakrana A."/>
            <person name="Tang H."/>
            <person name="Ray J."/>
            <person name="Groenendijk J."/>
            <person name="Arikit S."/>
            <person name="Mathioni S.M."/>
            <person name="Nakano M."/>
            <person name="Shan H."/>
            <person name="Telgmann-Rauber A."/>
            <person name="Kanno A."/>
            <person name="Yue Z."/>
            <person name="Chen H."/>
            <person name="Li W."/>
            <person name="Chen Y."/>
            <person name="Xu X."/>
            <person name="Zhang Y."/>
            <person name="Luo S."/>
            <person name="Chen H."/>
            <person name="Gao J."/>
            <person name="Mao Z."/>
            <person name="Pires J.C."/>
            <person name="Luo M."/>
            <person name="Kudrna D."/>
            <person name="Wing R.A."/>
            <person name="Meyers B.C."/>
            <person name="Yi K."/>
            <person name="Kong H."/>
            <person name="Lavrijsen P."/>
            <person name="Sunseri F."/>
            <person name="Falavigna A."/>
            <person name="Ye Y."/>
            <person name="Leebens-Mack J.H."/>
            <person name="Chen G."/>
        </authorList>
    </citation>
    <scope>NUCLEOTIDE SEQUENCE [LARGE SCALE GENOMIC DNA]</scope>
    <source>
        <strain evidence="3">cv. DH0086</strain>
    </source>
</reference>
<name>A0A5P1EH49_ASPOF</name>
<dbReference type="Gramene" id="ONK63380">
    <property type="protein sequence ID" value="ONK63380"/>
    <property type="gene ID" value="A4U43_C07F14530"/>
</dbReference>
<gene>
    <name evidence="2" type="ORF">A4U43_C07F14530</name>
</gene>
<dbReference type="Proteomes" id="UP000243459">
    <property type="component" value="Chromosome 7"/>
</dbReference>
<evidence type="ECO:0000313" key="2">
    <source>
        <dbReference type="EMBL" id="ONK63380.1"/>
    </source>
</evidence>
<organism evidence="2 3">
    <name type="scientific">Asparagus officinalis</name>
    <name type="common">Garden asparagus</name>
    <dbReference type="NCBI Taxonomy" id="4686"/>
    <lineage>
        <taxon>Eukaryota</taxon>
        <taxon>Viridiplantae</taxon>
        <taxon>Streptophyta</taxon>
        <taxon>Embryophyta</taxon>
        <taxon>Tracheophyta</taxon>
        <taxon>Spermatophyta</taxon>
        <taxon>Magnoliopsida</taxon>
        <taxon>Liliopsida</taxon>
        <taxon>Asparagales</taxon>
        <taxon>Asparagaceae</taxon>
        <taxon>Asparagoideae</taxon>
        <taxon>Asparagus</taxon>
    </lineage>
</organism>
<keyword evidence="3" id="KW-1185">Reference proteome</keyword>
<protein>
    <submittedName>
        <fullName evidence="2">Uncharacterized protein</fullName>
    </submittedName>
</protein>
<sequence length="416" mass="45426">MAQFPLKLSNTLLITNATSSPRPSTEATATATFDDHPATSNLSSQRFRSILRFFQSSRRRPSSKRFKLIACFSHVEHNRNVVPDIKWDSHSVRSSGVQSSKQEDGNGIGNDEEIMSSSDVQSSKQEDSNEIGDDEGIGSSICDSEDLISIDLTKSSEALDSCSSLNNAKEIDAMNASSSEEPKLYSKNSGMEIATLNAITKGDRFLEIGHDLTKSSEALDSCNSQNNTLEIDAMNASNYEEHKLDSNNFGVEIVTLNAITKGDRIIEIGHDLTKSSEAPSSCTSQNNAIEIDTMSASNCEEPKVDSKNTGTEIVTRNSVTKGDRILDIGHVHGLTLSIVKLLKLMNYSGSRFLLISGNDNQNVKKNKSRIFKKRENGKQIWAKPIMLGKRCRILDDGFPYGDDDEIAAAASISSSP</sequence>
<proteinExistence type="predicted"/>
<evidence type="ECO:0000313" key="3">
    <source>
        <dbReference type="Proteomes" id="UP000243459"/>
    </source>
</evidence>
<dbReference type="AlphaFoldDB" id="A0A5P1EH49"/>
<accession>A0A5P1EH49</accession>
<evidence type="ECO:0000256" key="1">
    <source>
        <dbReference type="SAM" id="MobiDB-lite"/>
    </source>
</evidence>
<dbReference type="EMBL" id="CM007387">
    <property type="protein sequence ID" value="ONK63380.1"/>
    <property type="molecule type" value="Genomic_DNA"/>
</dbReference>